<feature type="transmembrane region" description="Helical" evidence="6">
    <location>
        <begin position="680"/>
        <end position="699"/>
    </location>
</feature>
<sequence>MTRLPLTVRIGRWSATRPRLAVLGWLLFVVVCVAGGAAVGTVPSTDGNSLHGELARADRIERAGQFPEPPTTENVLITAVTGPLDRERADAAAADVSTRMRTLPQVAEVRQPASAPDRKAVLVEVVLADEPEKSTGAADRAEAQVPALLAVTSAVQDGYPDLRVEQIGSASLGRALTATLGADFRKAELISVPVALAILVISFGALIAAGVPVLLALSAVAAAFGLAAFASHVVPAGELVNSIILLLGMAVGVDYSLFYLRREREERARGRDHRSAVEIAAATSGHAVGVSGIAVMAAMAGLFLVGDTTFSSMAIGSILVVAVAVLGSLTVLPAVLVLLGRWVDRPRVPFLGRRIERAGGSRFWSVALRPALRWPLPTLLVSVLALIALAVPTLEMRLGRPTSADLPRSIPILRTYDRMAEAFPSSDLGTSHTVAVRTTAGHVAELDRALTELGARLRDDAGFSHDRQPTVRRSADGLVGLISAHVAGPVDGEQAKQALQRLRAELLPETVGTVPETEFAVAGRTATDQDFLDRMSDALPLVVGFVLVVSFLVMVASFRSVLVALTSILLNALSVGAAYGLLVLVFQHSWAERLLGFNGNGGIVSWLPLMLFVILFGLSMDYHVFVVSRIRELVLGGMPTRDAIERGIVSSAGVVSSAAIIMVAVFAVFATLSILEYKQLGVGLAAAILIDATIIRGVVLPALMRLLGEANWWAPAWLRPHRRAAARPDDVPTMELSLVRPRR</sequence>
<evidence type="ECO:0000313" key="9">
    <source>
        <dbReference type="Proteomes" id="UP001596203"/>
    </source>
</evidence>
<feature type="transmembrane region" description="Helical" evidence="6">
    <location>
        <begin position="239"/>
        <end position="258"/>
    </location>
</feature>
<evidence type="ECO:0000256" key="2">
    <source>
        <dbReference type="ARBA" id="ARBA00022475"/>
    </source>
</evidence>
<comment type="subcellular location">
    <subcellularLocation>
        <location evidence="1">Cell membrane</location>
        <topology evidence="1">Multi-pass membrane protein</topology>
    </subcellularLocation>
</comment>
<comment type="caution">
    <text evidence="8">The sequence shown here is derived from an EMBL/GenBank/DDBJ whole genome shotgun (WGS) entry which is preliminary data.</text>
</comment>
<feature type="transmembrane region" description="Helical" evidence="6">
    <location>
        <begin position="279"/>
        <end position="304"/>
    </location>
</feature>
<feature type="transmembrane region" description="Helical" evidence="6">
    <location>
        <begin position="371"/>
        <end position="391"/>
    </location>
</feature>
<feature type="transmembrane region" description="Helical" evidence="6">
    <location>
        <begin position="214"/>
        <end position="233"/>
    </location>
</feature>
<name>A0ABW1K8Y1_9ACTN</name>
<proteinExistence type="predicted"/>
<reference evidence="9" key="1">
    <citation type="journal article" date="2019" name="Int. J. Syst. Evol. Microbiol.">
        <title>The Global Catalogue of Microorganisms (GCM) 10K type strain sequencing project: providing services to taxonomists for standard genome sequencing and annotation.</title>
        <authorList>
            <consortium name="The Broad Institute Genomics Platform"/>
            <consortium name="The Broad Institute Genome Sequencing Center for Infectious Disease"/>
            <person name="Wu L."/>
            <person name="Ma J."/>
        </authorList>
    </citation>
    <scope>NUCLEOTIDE SEQUENCE [LARGE SCALE GENOMIC DNA]</scope>
    <source>
        <strain evidence="9">ZS-35-S2</strain>
    </source>
</reference>
<feature type="domain" description="Membrane transport protein MMPL" evidence="7">
    <location>
        <begin position="90"/>
        <end position="377"/>
    </location>
</feature>
<dbReference type="InterPro" id="IPR004869">
    <property type="entry name" value="MMPL_dom"/>
</dbReference>
<feature type="transmembrane region" description="Helical" evidence="6">
    <location>
        <begin position="648"/>
        <end position="674"/>
    </location>
</feature>
<dbReference type="SUPFAM" id="SSF82866">
    <property type="entry name" value="Multidrug efflux transporter AcrB transmembrane domain"/>
    <property type="match status" value="2"/>
</dbReference>
<feature type="transmembrane region" description="Helical" evidence="6">
    <location>
        <begin position="562"/>
        <end position="586"/>
    </location>
</feature>
<keyword evidence="4 6" id="KW-1133">Transmembrane helix</keyword>
<dbReference type="Proteomes" id="UP001596203">
    <property type="component" value="Unassembled WGS sequence"/>
</dbReference>
<feature type="domain" description="Membrane transport protein MMPL" evidence="7">
    <location>
        <begin position="406"/>
        <end position="719"/>
    </location>
</feature>
<dbReference type="Gene3D" id="1.20.1640.10">
    <property type="entry name" value="Multidrug efflux transporter AcrB transmembrane domain"/>
    <property type="match status" value="2"/>
</dbReference>
<keyword evidence="9" id="KW-1185">Reference proteome</keyword>
<dbReference type="PANTHER" id="PTHR33406:SF13">
    <property type="entry name" value="MEMBRANE PROTEIN YDFJ"/>
    <property type="match status" value="1"/>
</dbReference>
<protein>
    <submittedName>
        <fullName evidence="8">MMPL family transporter</fullName>
    </submittedName>
</protein>
<feature type="transmembrane region" description="Helical" evidence="6">
    <location>
        <begin position="606"/>
        <end position="627"/>
    </location>
</feature>
<feature type="transmembrane region" description="Helical" evidence="6">
    <location>
        <begin position="189"/>
        <end position="207"/>
    </location>
</feature>
<dbReference type="RefSeq" id="WP_377421737.1">
    <property type="nucleotide sequence ID" value="NZ_JBHSPR010000010.1"/>
</dbReference>
<dbReference type="InterPro" id="IPR050545">
    <property type="entry name" value="Mycobact_MmpL"/>
</dbReference>
<evidence type="ECO:0000256" key="5">
    <source>
        <dbReference type="ARBA" id="ARBA00023136"/>
    </source>
</evidence>
<dbReference type="PANTHER" id="PTHR33406">
    <property type="entry name" value="MEMBRANE PROTEIN MJ1562-RELATED"/>
    <property type="match status" value="1"/>
</dbReference>
<feature type="transmembrane region" description="Helical" evidence="6">
    <location>
        <begin position="538"/>
        <end position="555"/>
    </location>
</feature>
<organism evidence="8 9">
    <name type="scientific">Plantactinospora solaniradicis</name>
    <dbReference type="NCBI Taxonomy" id="1723736"/>
    <lineage>
        <taxon>Bacteria</taxon>
        <taxon>Bacillati</taxon>
        <taxon>Actinomycetota</taxon>
        <taxon>Actinomycetes</taxon>
        <taxon>Micromonosporales</taxon>
        <taxon>Micromonosporaceae</taxon>
        <taxon>Plantactinospora</taxon>
    </lineage>
</organism>
<feature type="transmembrane region" description="Helical" evidence="6">
    <location>
        <begin position="20"/>
        <end position="42"/>
    </location>
</feature>
<gene>
    <name evidence="8" type="ORF">ACFP2T_14790</name>
</gene>
<evidence type="ECO:0000256" key="3">
    <source>
        <dbReference type="ARBA" id="ARBA00022692"/>
    </source>
</evidence>
<evidence type="ECO:0000259" key="7">
    <source>
        <dbReference type="Pfam" id="PF03176"/>
    </source>
</evidence>
<evidence type="ECO:0000256" key="4">
    <source>
        <dbReference type="ARBA" id="ARBA00022989"/>
    </source>
</evidence>
<accession>A0ABW1K8Y1</accession>
<keyword evidence="2" id="KW-1003">Cell membrane</keyword>
<keyword evidence="5 6" id="KW-0472">Membrane</keyword>
<evidence type="ECO:0000256" key="1">
    <source>
        <dbReference type="ARBA" id="ARBA00004651"/>
    </source>
</evidence>
<feature type="transmembrane region" description="Helical" evidence="6">
    <location>
        <begin position="310"/>
        <end position="339"/>
    </location>
</feature>
<keyword evidence="3 6" id="KW-0812">Transmembrane</keyword>
<evidence type="ECO:0000313" key="8">
    <source>
        <dbReference type="EMBL" id="MFC6017469.1"/>
    </source>
</evidence>
<evidence type="ECO:0000256" key="6">
    <source>
        <dbReference type="SAM" id="Phobius"/>
    </source>
</evidence>
<dbReference type="Pfam" id="PF03176">
    <property type="entry name" value="MMPL"/>
    <property type="match status" value="2"/>
</dbReference>
<dbReference type="EMBL" id="JBHSPR010000010">
    <property type="protein sequence ID" value="MFC6017469.1"/>
    <property type="molecule type" value="Genomic_DNA"/>
</dbReference>